<comment type="caution">
    <text evidence="1">The sequence shown here is derived from an EMBL/GenBank/DDBJ whole genome shotgun (WGS) entry which is preliminary data.</text>
</comment>
<gene>
    <name evidence="1" type="ORF">THAOC_35268</name>
</gene>
<evidence type="ECO:0000313" key="1">
    <source>
        <dbReference type="EMBL" id="EJK46092.1"/>
    </source>
</evidence>
<organism evidence="1 2">
    <name type="scientific">Thalassiosira oceanica</name>
    <name type="common">Marine diatom</name>
    <dbReference type="NCBI Taxonomy" id="159749"/>
    <lineage>
        <taxon>Eukaryota</taxon>
        <taxon>Sar</taxon>
        <taxon>Stramenopiles</taxon>
        <taxon>Ochrophyta</taxon>
        <taxon>Bacillariophyta</taxon>
        <taxon>Coscinodiscophyceae</taxon>
        <taxon>Thalassiosirophycidae</taxon>
        <taxon>Thalassiosirales</taxon>
        <taxon>Thalassiosiraceae</taxon>
        <taxon>Thalassiosira</taxon>
    </lineage>
</organism>
<protein>
    <submittedName>
        <fullName evidence="1">Uncharacterized protein</fullName>
    </submittedName>
</protein>
<sequence>MTAAASQRAIPIAPTDLYHQTIRCSTSSKRTSSHESSLPWPLGVYVSALCVGDQLDADTTVMVALVFTHNVKTHQLWSRALCWSVKSLYSAECRSINICPCSLWTWPCKIPA</sequence>
<dbReference type="AlphaFoldDB" id="K0RHI4"/>
<keyword evidence="2" id="KW-1185">Reference proteome</keyword>
<evidence type="ECO:0000313" key="2">
    <source>
        <dbReference type="Proteomes" id="UP000266841"/>
    </source>
</evidence>
<name>K0RHI4_THAOC</name>
<accession>K0RHI4</accession>
<dbReference type="EMBL" id="AGNL01048001">
    <property type="protein sequence ID" value="EJK46092.1"/>
    <property type="molecule type" value="Genomic_DNA"/>
</dbReference>
<reference evidence="1 2" key="1">
    <citation type="journal article" date="2012" name="Genome Biol.">
        <title>Genome and low-iron response of an oceanic diatom adapted to chronic iron limitation.</title>
        <authorList>
            <person name="Lommer M."/>
            <person name="Specht M."/>
            <person name="Roy A.S."/>
            <person name="Kraemer L."/>
            <person name="Andreson R."/>
            <person name="Gutowska M.A."/>
            <person name="Wolf J."/>
            <person name="Bergner S.V."/>
            <person name="Schilhabel M.B."/>
            <person name="Klostermeier U.C."/>
            <person name="Beiko R.G."/>
            <person name="Rosenstiel P."/>
            <person name="Hippler M."/>
            <person name="Laroche J."/>
        </authorList>
    </citation>
    <scope>NUCLEOTIDE SEQUENCE [LARGE SCALE GENOMIC DNA]</scope>
    <source>
        <strain evidence="1 2">CCMP1005</strain>
    </source>
</reference>
<dbReference type="Proteomes" id="UP000266841">
    <property type="component" value="Unassembled WGS sequence"/>
</dbReference>
<proteinExistence type="predicted"/>